<accession>A0A2Z7BXE0</accession>
<evidence type="ECO:0000313" key="1">
    <source>
        <dbReference type="EMBL" id="KZV39303.1"/>
    </source>
</evidence>
<keyword evidence="2" id="KW-1185">Reference proteome</keyword>
<name>A0A2Z7BXE0_9LAMI</name>
<protein>
    <recommendedName>
        <fullName evidence="3">Retrotransposon gag domain-containing protein</fullName>
    </recommendedName>
</protein>
<reference evidence="1 2" key="1">
    <citation type="journal article" date="2015" name="Proc. Natl. Acad. Sci. U.S.A.">
        <title>The resurrection genome of Boea hygrometrica: A blueprint for survival of dehydration.</title>
        <authorList>
            <person name="Xiao L."/>
            <person name="Yang G."/>
            <person name="Zhang L."/>
            <person name="Yang X."/>
            <person name="Zhao S."/>
            <person name="Ji Z."/>
            <person name="Zhou Q."/>
            <person name="Hu M."/>
            <person name="Wang Y."/>
            <person name="Chen M."/>
            <person name="Xu Y."/>
            <person name="Jin H."/>
            <person name="Xiao X."/>
            <person name="Hu G."/>
            <person name="Bao F."/>
            <person name="Hu Y."/>
            <person name="Wan P."/>
            <person name="Li L."/>
            <person name="Deng X."/>
            <person name="Kuang T."/>
            <person name="Xiang C."/>
            <person name="Zhu J.K."/>
            <person name="Oliver M.J."/>
            <person name="He Y."/>
        </authorList>
    </citation>
    <scope>NUCLEOTIDE SEQUENCE [LARGE SCALE GENOMIC DNA]</scope>
    <source>
        <strain evidence="2">cv. XS01</strain>
    </source>
</reference>
<sequence>MNIATLTSQGVKDVFYGKYFSDDVRSRMRREFMYLKHGDMSLAYFVRKYDRWCHFMPQIADNATEKRRHFIEGLKPTIQRDVLMTDPAEYSDAIIKAFGQSRF</sequence>
<dbReference type="EMBL" id="KV001281">
    <property type="protein sequence ID" value="KZV39303.1"/>
    <property type="molecule type" value="Genomic_DNA"/>
</dbReference>
<evidence type="ECO:0000313" key="2">
    <source>
        <dbReference type="Proteomes" id="UP000250235"/>
    </source>
</evidence>
<dbReference type="OrthoDB" id="913731at2759"/>
<dbReference type="AlphaFoldDB" id="A0A2Z7BXE0"/>
<proteinExistence type="predicted"/>
<organism evidence="1 2">
    <name type="scientific">Dorcoceras hygrometricum</name>
    <dbReference type="NCBI Taxonomy" id="472368"/>
    <lineage>
        <taxon>Eukaryota</taxon>
        <taxon>Viridiplantae</taxon>
        <taxon>Streptophyta</taxon>
        <taxon>Embryophyta</taxon>
        <taxon>Tracheophyta</taxon>
        <taxon>Spermatophyta</taxon>
        <taxon>Magnoliopsida</taxon>
        <taxon>eudicotyledons</taxon>
        <taxon>Gunneridae</taxon>
        <taxon>Pentapetalae</taxon>
        <taxon>asterids</taxon>
        <taxon>lamiids</taxon>
        <taxon>Lamiales</taxon>
        <taxon>Gesneriaceae</taxon>
        <taxon>Didymocarpoideae</taxon>
        <taxon>Trichosporeae</taxon>
        <taxon>Loxocarpinae</taxon>
        <taxon>Dorcoceras</taxon>
    </lineage>
</organism>
<dbReference type="Proteomes" id="UP000250235">
    <property type="component" value="Unassembled WGS sequence"/>
</dbReference>
<evidence type="ECO:0008006" key="3">
    <source>
        <dbReference type="Google" id="ProtNLM"/>
    </source>
</evidence>
<gene>
    <name evidence="1" type="ORF">F511_18361</name>
</gene>